<evidence type="ECO:0000259" key="3">
    <source>
        <dbReference type="Pfam" id="PF25597"/>
    </source>
</evidence>
<dbReference type="Pfam" id="PF07727">
    <property type="entry name" value="RVT_2"/>
    <property type="match status" value="1"/>
</dbReference>
<evidence type="ECO:0000256" key="1">
    <source>
        <dbReference type="SAM" id="MobiDB-lite"/>
    </source>
</evidence>
<feature type="compositionally biased region" description="Low complexity" evidence="1">
    <location>
        <begin position="127"/>
        <end position="142"/>
    </location>
</feature>
<evidence type="ECO:0000259" key="2">
    <source>
        <dbReference type="Pfam" id="PF07727"/>
    </source>
</evidence>
<dbReference type="Pfam" id="PF25597">
    <property type="entry name" value="SH3_retrovirus"/>
    <property type="match status" value="1"/>
</dbReference>
<accession>Q9LJS7</accession>
<feature type="region of interest" description="Disordered" evidence="1">
    <location>
        <begin position="118"/>
        <end position="162"/>
    </location>
</feature>
<feature type="domain" description="Retroviral polymerase SH3-like" evidence="3">
    <location>
        <begin position="54"/>
        <end position="111"/>
    </location>
</feature>
<sequence>MVLNYVIHSLTTCVRKLEFKGTERHRTRLFGFKLPEEVWAGTKPDLSHLRRFECSAYVHVTQDKTSPRAVKGVFMGYPFGIKGYRVWLPEEGKCTTSRNVVFNEIELYKGTLSSPDGRTDYYDLEDSSSQGGETSSSSSESSENLEESETNEEVDGSENEQSLDDYLLARERKRRSNIRPPSRFKDGDFVAYALATEEDLEIEEPKSYEEAMKRSKRKQWESAMKEEMDSHQKSHTWDLIEKPEKQKLIGCKWIFKLKPGIPGLEKQRYKVRLVAKGFSQQEGIDYNEVFSLVVKHVSIRLMLSLVVNMDYELEQMDVKTSFLHGNLEERILMSQPEGFIQEGNENKV</sequence>
<dbReference type="AlphaFoldDB" id="Q9LJS7"/>
<dbReference type="InterPro" id="IPR013103">
    <property type="entry name" value="RVT_2"/>
</dbReference>
<name>Q9LJS7_ARATH</name>
<feature type="compositionally biased region" description="Acidic residues" evidence="1">
    <location>
        <begin position="143"/>
        <end position="162"/>
    </location>
</feature>
<reference key="2">
    <citation type="journal article" date="2000" name="Nature">
        <title>Sequence and analysis of chromosome 3 of the plant Arabidopsis thaliana.</title>
        <authorList>
            <consortium name="European Union Chromosome 3 Arabidopsis Sequencing Consortium"/>
            <consortium name="Institute for Genomic Research"/>
            <consortium name="Kazusa DNA Research Institute"/>
            <person name="Salanoubat M."/>
            <person name="Lemcke K."/>
            <person name="Rieger M."/>
            <person name="Ansorge W."/>
            <person name="Unseld M."/>
            <person name="Fartmann B."/>
            <person name="Valle G."/>
            <person name="Blocker H."/>
            <person name="Perez-Alonso M."/>
            <person name="Obermaier B."/>
            <person name="Delseny M."/>
            <person name="Boutry M."/>
            <person name="Grivell L.A."/>
            <person name="Mache R."/>
            <person name="Puigdomenech P."/>
            <person name="De Simone V."/>
            <person name="Choisne N."/>
            <person name="Artiguenave F."/>
            <person name="Robert C."/>
            <person name="Brottier P."/>
            <person name="Wincker P."/>
            <person name="Cattolico L."/>
            <person name="Weissenbach J."/>
            <person name="Saurin W."/>
            <person name="Quetier F."/>
            <person name="Schafer M."/>
            <person name="Muller-Auer S."/>
            <person name="Gabel C."/>
            <person name="Fuchs M."/>
            <person name="Benes V."/>
            <person name="Wurmbach E."/>
            <person name="Drzonek H."/>
            <person name="Erfle H."/>
            <person name="Jordan N."/>
            <person name="Bangert S."/>
            <person name="Wiedelmann R."/>
            <person name="Kranz H."/>
            <person name="Voss H."/>
            <person name="Holland R."/>
            <person name="Brandt P."/>
            <person name="Nyakatura G."/>
            <person name="Vezzi A."/>
            <person name="D'Angelo M."/>
            <person name="Pallavicini A."/>
            <person name="Toppo S."/>
            <person name="Simionati B."/>
            <person name="Conrad A."/>
            <person name="Hornischer K."/>
            <person name="Kauer G."/>
            <person name="Lohnert T.H."/>
            <person name="Nordsiek G."/>
            <person name="Reichelt J."/>
            <person name="Scharfe M."/>
            <person name="Schon O."/>
            <person name="Bargues M."/>
            <person name="Terol J."/>
            <person name="Climent J."/>
            <person name="Navarro P."/>
            <person name="Collado C."/>
            <person name="Perez-Perez A."/>
            <person name="Ottenwalder B."/>
            <person name="Duchemin D."/>
            <person name="Cooke R."/>
            <person name="Laudie M."/>
            <person name="Berger-Llauro C."/>
            <person name="Purnelle B."/>
            <person name="Masuy D."/>
            <person name="de Haan M."/>
            <person name="Maarse A.C."/>
            <person name="Alcaraz J.P."/>
            <person name="Cottet A."/>
            <person name="Casacuberta E."/>
            <person name="Monfort A."/>
            <person name="Argiriou A."/>
            <person name="flores M."/>
            <person name="Liguori R."/>
            <person name="Vitale D."/>
            <person name="Mannhaupt G."/>
            <person name="Haase D."/>
            <person name="Schoof H."/>
            <person name="Rudd S."/>
            <person name="Zaccaria P."/>
            <person name="Mewes H.W."/>
            <person name="Mayer K.F."/>
            <person name="Kaul S."/>
            <person name="Town C.D."/>
            <person name="Koo H.L."/>
            <person name="Tallon L.J."/>
            <person name="Jenkins J."/>
            <person name="Rooney T."/>
            <person name="Rizzo M."/>
            <person name="Walts A."/>
            <person name="Utterback T."/>
            <person name="Fujii C.Y."/>
            <person name="Shea T.P."/>
            <person name="Creasy T.H."/>
            <person name="Haas B."/>
            <person name="Maiti R."/>
            <person name="Wu D."/>
            <person name="Peterson J."/>
            <person name="Van Aken S."/>
            <person name="Pai G."/>
            <person name="Militscher J."/>
            <person name="Sellers P."/>
            <person name="Gill J.E."/>
            <person name="Feldblyum T.V."/>
            <person name="Preuss D."/>
            <person name="Lin X."/>
            <person name="Nierman W.C."/>
            <person name="Salzberg S.L."/>
            <person name="White O."/>
            <person name="Venter J.C."/>
            <person name="Fraser C.M."/>
            <person name="Kaneko T."/>
            <person name="Nakamura Y."/>
            <person name="Sato S."/>
            <person name="Kato T."/>
            <person name="Asamizu E."/>
            <person name="Sasamoto S."/>
            <person name="Kimura T."/>
            <person name="Idesawa K."/>
            <person name="Kawashima K."/>
            <person name="Kishida Y."/>
            <person name="Kiyokawa C."/>
            <person name="Kohara M."/>
            <person name="Matsumoto M."/>
            <person name="Matsuno A."/>
            <person name="Muraki A."/>
            <person name="Nakayama S."/>
            <person name="Nakazaki N."/>
            <person name="Shinpo S."/>
            <person name="Takeuchi C."/>
            <person name="Wada T."/>
            <person name="Watanabe A."/>
            <person name="Yamada M."/>
            <person name="Yasuda M."/>
            <person name="Tabata S."/>
        </authorList>
    </citation>
    <scope>NUCLEOTIDE SEQUENCE [LARGE SCALE GENOMIC DNA]</scope>
    <source>
        <strain>cv. Columbia</strain>
    </source>
</reference>
<dbReference type="InterPro" id="IPR057670">
    <property type="entry name" value="SH3_retrovirus"/>
</dbReference>
<reference evidence="4" key="1">
    <citation type="journal article" date="2000" name="DNA Res.">
        <title>Structural analysis of Arabidopsis thaliana chromosome 3. II. Sequence features of the 4,251,695 bp regions covered by 90 P1, TAC and BAC clones.</title>
        <authorList>
            <person name="Nakamura Y."/>
        </authorList>
    </citation>
    <scope>NUCLEOTIDE SEQUENCE [LARGE SCALE GENOMIC DNA]</scope>
</reference>
<evidence type="ECO:0000313" key="4">
    <source>
        <dbReference type="EMBL" id="BAB02145.1"/>
    </source>
</evidence>
<proteinExistence type="predicted"/>
<protein>
    <submittedName>
        <fullName evidence="4">Copia-like retroelement pol polyprotein-like</fullName>
    </submittedName>
</protein>
<feature type="domain" description="Reverse transcriptase Ty1/copia-type" evidence="2">
    <location>
        <begin position="235"/>
        <end position="348"/>
    </location>
</feature>
<organism evidence="4">
    <name type="scientific">Arabidopsis thaliana</name>
    <name type="common">Mouse-ear cress</name>
    <dbReference type="NCBI Taxonomy" id="3702"/>
    <lineage>
        <taxon>Eukaryota</taxon>
        <taxon>Viridiplantae</taxon>
        <taxon>Streptophyta</taxon>
        <taxon>Embryophyta</taxon>
        <taxon>Tracheophyta</taxon>
        <taxon>Spermatophyta</taxon>
        <taxon>Magnoliopsida</taxon>
        <taxon>eudicotyledons</taxon>
        <taxon>Gunneridae</taxon>
        <taxon>Pentapetalae</taxon>
        <taxon>rosids</taxon>
        <taxon>malvids</taxon>
        <taxon>Brassicales</taxon>
        <taxon>Brassicaceae</taxon>
        <taxon>Camelineae</taxon>
        <taxon>Arabidopsis</taxon>
    </lineage>
</organism>
<dbReference type="EMBL" id="AP000411">
    <property type="protein sequence ID" value="BAB02145.1"/>
    <property type="molecule type" value="Genomic_DNA"/>
</dbReference>